<protein>
    <recommendedName>
        <fullName evidence="3">Cag pathogenicity island protein Cag12</fullName>
    </recommendedName>
</protein>
<feature type="signal peptide" evidence="1">
    <location>
        <begin position="1"/>
        <end position="22"/>
    </location>
</feature>
<keyword evidence="1" id="KW-0732">Signal</keyword>
<name>D8MBZ9_9GAMM</name>
<keyword evidence="2" id="KW-0614">Plasmid</keyword>
<feature type="chain" id="PRO_5003117832" description="Cag pathogenicity island protein Cag12" evidence="1">
    <location>
        <begin position="23"/>
        <end position="134"/>
    </location>
</feature>
<dbReference type="InterPro" id="IPR025264">
    <property type="entry name" value="Cag12"/>
</dbReference>
<geneLocation type="plasmid" evidence="2">
    <name>pPAA3</name>
</geneLocation>
<evidence type="ECO:0000256" key="1">
    <source>
        <dbReference type="SAM" id="SignalP"/>
    </source>
</evidence>
<dbReference type="PROSITE" id="PS51257">
    <property type="entry name" value="PROKAR_LIPOPROTEIN"/>
    <property type="match status" value="1"/>
</dbReference>
<evidence type="ECO:0000313" key="2">
    <source>
        <dbReference type="EMBL" id="CBL47401.1"/>
    </source>
</evidence>
<proteinExistence type="predicted"/>
<dbReference type="Pfam" id="PF13117">
    <property type="entry name" value="Cag12"/>
    <property type="match status" value="1"/>
</dbReference>
<evidence type="ECO:0008006" key="3">
    <source>
        <dbReference type="Google" id="ProtNLM"/>
    </source>
</evidence>
<reference evidence="2" key="1">
    <citation type="journal article" date="2010" name="FEMS Microbiol. Lett.">
        <title>New plasmids and putative virulence factors from the draft genome of an Australian clinical isolate of Photorhabdus asymbiotica.</title>
        <authorList>
            <person name="Wilkinson P.A."/>
            <person name="Paszkiewicz K."/>
            <person name="Moorhouse A."/>
            <person name="Szubert J.M."/>
            <person name="Beatson S."/>
            <person name="Gerrard J."/>
            <person name="Waterfield N.R."/>
            <person name="ffrench-Constant R.H."/>
        </authorList>
    </citation>
    <scope>NUCLEOTIDE SEQUENCE</scope>
    <source>
        <strain evidence="2">Kingscliff</strain>
        <plasmid evidence="2">pPAA3</plasmid>
    </source>
</reference>
<sequence>MRNLSAIAPVVLVLLLAGCSSPPPPTPVEWEKPAAPMNSTLPQWSDNNVNVTASAITGRWSTVLYAFNGSETAYSPEVYYAVAHSPRIVVATSDGTSFFTAKNWLRKHGAKGVIQYQPKIRCLTCFETDVYLSR</sequence>
<organism evidence="2">
    <name type="scientific">Photorhabdus asymbiotica</name>
    <dbReference type="NCBI Taxonomy" id="291112"/>
    <lineage>
        <taxon>Bacteria</taxon>
        <taxon>Pseudomonadati</taxon>
        <taxon>Pseudomonadota</taxon>
        <taxon>Gammaproteobacteria</taxon>
        <taxon>Enterobacterales</taxon>
        <taxon>Morganellaceae</taxon>
        <taxon>Photorhabdus</taxon>
    </lineage>
</organism>
<gene>
    <name evidence="2" type="ORF">pPAA3_0010</name>
</gene>
<dbReference type="EMBL" id="FN691998">
    <property type="protein sequence ID" value="CBL47401.1"/>
    <property type="molecule type" value="Genomic_DNA"/>
</dbReference>
<dbReference type="AlphaFoldDB" id="D8MBZ9"/>
<accession>D8MBZ9</accession>